<evidence type="ECO:0000313" key="3">
    <source>
        <dbReference type="EMBL" id="AST91948.1"/>
    </source>
</evidence>
<dbReference type="InterPro" id="IPR035903">
    <property type="entry name" value="HesB-like_dom_sf"/>
</dbReference>
<proteinExistence type="inferred from homology"/>
<reference evidence="3 4" key="1">
    <citation type="submission" date="2016-12" db="EMBL/GenBank/DDBJ databases">
        <title>The whole genome sequencing and assembly of Bacillus cohnii DSM 6307T strain.</title>
        <authorList>
            <person name="Lee Y.-J."/>
            <person name="Yi H."/>
            <person name="Bahn Y.-S."/>
            <person name="Kim J.F."/>
            <person name="Lee D.-W."/>
        </authorList>
    </citation>
    <scope>NUCLEOTIDE SEQUENCE [LARGE SCALE GENOMIC DNA]</scope>
    <source>
        <strain evidence="3 4">DSM 6307</strain>
    </source>
</reference>
<dbReference type="EMBL" id="CP018866">
    <property type="protein sequence ID" value="AST91948.1"/>
    <property type="molecule type" value="Genomic_DNA"/>
</dbReference>
<accession>A0A223KRH2</accession>
<comment type="similarity">
    <text evidence="1">Belongs to the HesB/IscA family.</text>
</comment>
<feature type="domain" description="Core" evidence="2">
    <location>
        <begin position="1"/>
        <end position="85"/>
    </location>
</feature>
<dbReference type="KEGG" id="bcoh:BC6307_12025"/>
<keyword evidence="4" id="KW-1185">Reference proteome</keyword>
<dbReference type="RefSeq" id="WP_066411099.1">
    <property type="nucleotide sequence ID" value="NZ_CP018866.1"/>
</dbReference>
<dbReference type="AlphaFoldDB" id="A0A223KRH2"/>
<dbReference type="Pfam" id="PF01521">
    <property type="entry name" value="Fe-S_biosyn"/>
    <property type="match status" value="1"/>
</dbReference>
<evidence type="ECO:0000313" key="4">
    <source>
        <dbReference type="Proteomes" id="UP000215224"/>
    </source>
</evidence>
<dbReference type="PIRSF" id="PIRSF034852">
    <property type="entry name" value="UCP034852"/>
    <property type="match status" value="1"/>
</dbReference>
<dbReference type="Proteomes" id="UP000215224">
    <property type="component" value="Chromosome"/>
</dbReference>
<name>A0A223KRH2_9BACI</name>
<sequence length="95" mass="11170">MQIKLEKEAFDWYKEELDLHTGDSLRFHVRYGGCSNIQKGFSLGIEKEKPESPIAKVEIDGITFYVEEKEAWYFEGHDLVISYDSKLDEPVFNYE</sequence>
<organism evidence="3 4">
    <name type="scientific">Sutcliffiella cohnii</name>
    <dbReference type="NCBI Taxonomy" id="33932"/>
    <lineage>
        <taxon>Bacteria</taxon>
        <taxon>Bacillati</taxon>
        <taxon>Bacillota</taxon>
        <taxon>Bacilli</taxon>
        <taxon>Bacillales</taxon>
        <taxon>Bacillaceae</taxon>
        <taxon>Sutcliffiella</taxon>
    </lineage>
</organism>
<evidence type="ECO:0000256" key="1">
    <source>
        <dbReference type="ARBA" id="ARBA00006718"/>
    </source>
</evidence>
<protein>
    <recommendedName>
        <fullName evidence="2">Core domain-containing protein</fullName>
    </recommendedName>
</protein>
<dbReference type="Gene3D" id="2.60.300.12">
    <property type="entry name" value="HesB-like domain"/>
    <property type="match status" value="1"/>
</dbReference>
<dbReference type="InterPro" id="IPR000361">
    <property type="entry name" value="ATAP_core_dom"/>
</dbReference>
<gene>
    <name evidence="3" type="ORF">BC6307_12025</name>
</gene>
<dbReference type="STRING" id="1314751.GCA_001591425_00283"/>
<evidence type="ECO:0000259" key="2">
    <source>
        <dbReference type="Pfam" id="PF01521"/>
    </source>
</evidence>
<dbReference type="SUPFAM" id="SSF89360">
    <property type="entry name" value="HesB-like domain"/>
    <property type="match status" value="1"/>
</dbReference>
<dbReference type="InterPro" id="IPR008326">
    <property type="entry name" value="PdhI-like"/>
</dbReference>